<dbReference type="EMBL" id="FOJU01000007">
    <property type="protein sequence ID" value="SFB15874.1"/>
    <property type="molecule type" value="Genomic_DNA"/>
</dbReference>
<keyword evidence="3" id="KW-1185">Reference proteome</keyword>
<name>A0A1I0YRC5_9RHOB</name>
<gene>
    <name evidence="2" type="ORF">SAMN05421688_3299</name>
</gene>
<keyword evidence="1" id="KW-0812">Transmembrane</keyword>
<evidence type="ECO:0000256" key="1">
    <source>
        <dbReference type="SAM" id="Phobius"/>
    </source>
</evidence>
<accession>A0A1I0YRC5</accession>
<keyword evidence="1" id="KW-0472">Membrane</keyword>
<dbReference type="RefSeq" id="WP_092066832.1">
    <property type="nucleotide sequence ID" value="NZ_FOJU01000007.1"/>
</dbReference>
<reference evidence="2 3" key="1">
    <citation type="submission" date="2016-10" db="EMBL/GenBank/DDBJ databases">
        <authorList>
            <person name="de Groot N.N."/>
        </authorList>
    </citation>
    <scope>NUCLEOTIDE SEQUENCE [LARGE SCALE GENOMIC DNA]</scope>
    <source>
        <strain evidence="2 3">DSM 29316</strain>
    </source>
</reference>
<dbReference type="AlphaFoldDB" id="A0A1I0YRC5"/>
<feature type="transmembrane region" description="Helical" evidence="1">
    <location>
        <begin position="88"/>
        <end position="106"/>
    </location>
</feature>
<dbReference type="Proteomes" id="UP000198796">
    <property type="component" value="Unassembled WGS sequence"/>
</dbReference>
<evidence type="ECO:0000313" key="2">
    <source>
        <dbReference type="EMBL" id="SFB15874.1"/>
    </source>
</evidence>
<proteinExistence type="predicted"/>
<organism evidence="2 3">
    <name type="scientific">Poseidonocella pacifica</name>
    <dbReference type="NCBI Taxonomy" id="871651"/>
    <lineage>
        <taxon>Bacteria</taxon>
        <taxon>Pseudomonadati</taxon>
        <taxon>Pseudomonadota</taxon>
        <taxon>Alphaproteobacteria</taxon>
        <taxon>Rhodobacterales</taxon>
        <taxon>Roseobacteraceae</taxon>
        <taxon>Poseidonocella</taxon>
    </lineage>
</organism>
<keyword evidence="1" id="KW-1133">Transmembrane helix</keyword>
<sequence>MTFNWEAEMKAVRSKATAAARHGERTVGGVAETLQILKAREKQLASVEKAINAIEVRLGSLEAILQSLQAFRAANTPRQQRHPLPSTWSAAIGLATGIALSSAFFWN</sequence>
<protein>
    <submittedName>
        <fullName evidence="2">Uncharacterized protein</fullName>
    </submittedName>
</protein>
<evidence type="ECO:0000313" key="3">
    <source>
        <dbReference type="Proteomes" id="UP000198796"/>
    </source>
</evidence>